<accession>A0A8S1VUF4</accession>
<dbReference type="AlphaFoldDB" id="A0A8S1VUF4"/>
<evidence type="ECO:0000313" key="1">
    <source>
        <dbReference type="EMBL" id="CAD8179452.1"/>
    </source>
</evidence>
<gene>
    <name evidence="1" type="ORF">POCTA_138.1.T0730024</name>
</gene>
<sequence>MLNDPKYIQTDSQIYWGSQNQKFIKQRNAKQCILILSQFCFLDVNQIQRYDNNFQRSARNRGTHLKINVLMFVQIQGILSTYQDFDQSEIKSWSLDDVT</sequence>
<dbReference type="Proteomes" id="UP000683925">
    <property type="component" value="Unassembled WGS sequence"/>
</dbReference>
<comment type="caution">
    <text evidence="1">The sequence shown here is derived from an EMBL/GenBank/DDBJ whole genome shotgun (WGS) entry which is preliminary data.</text>
</comment>
<protein>
    <submittedName>
        <fullName evidence="1">Uncharacterized protein</fullName>
    </submittedName>
</protein>
<organism evidence="1 2">
    <name type="scientific">Paramecium octaurelia</name>
    <dbReference type="NCBI Taxonomy" id="43137"/>
    <lineage>
        <taxon>Eukaryota</taxon>
        <taxon>Sar</taxon>
        <taxon>Alveolata</taxon>
        <taxon>Ciliophora</taxon>
        <taxon>Intramacronucleata</taxon>
        <taxon>Oligohymenophorea</taxon>
        <taxon>Peniculida</taxon>
        <taxon>Parameciidae</taxon>
        <taxon>Paramecium</taxon>
    </lineage>
</organism>
<dbReference type="EMBL" id="CAJJDP010000072">
    <property type="protein sequence ID" value="CAD8179452.1"/>
    <property type="molecule type" value="Genomic_DNA"/>
</dbReference>
<reference evidence="1" key="1">
    <citation type="submission" date="2021-01" db="EMBL/GenBank/DDBJ databases">
        <authorList>
            <consortium name="Genoscope - CEA"/>
            <person name="William W."/>
        </authorList>
    </citation>
    <scope>NUCLEOTIDE SEQUENCE</scope>
</reference>
<proteinExistence type="predicted"/>
<keyword evidence="2" id="KW-1185">Reference proteome</keyword>
<evidence type="ECO:0000313" key="2">
    <source>
        <dbReference type="Proteomes" id="UP000683925"/>
    </source>
</evidence>
<name>A0A8S1VUF4_PAROT</name>